<evidence type="ECO:0000313" key="3">
    <source>
        <dbReference type="Proteomes" id="UP000507222"/>
    </source>
</evidence>
<proteinExistence type="predicted"/>
<dbReference type="Proteomes" id="UP000507222">
    <property type="component" value="Unassembled WGS sequence"/>
</dbReference>
<dbReference type="InterPro" id="IPR036390">
    <property type="entry name" value="WH_DNA-bd_sf"/>
</dbReference>
<dbReference type="FunFam" id="1.10.10.10:FF:000503">
    <property type="entry name" value="Cullin-1"/>
    <property type="match status" value="1"/>
</dbReference>
<protein>
    <recommendedName>
        <fullName evidence="1">Cullin neddylation domain-containing protein</fullName>
    </recommendedName>
</protein>
<evidence type="ECO:0000259" key="1">
    <source>
        <dbReference type="SMART" id="SM00884"/>
    </source>
</evidence>
<dbReference type="InterPro" id="IPR036388">
    <property type="entry name" value="WH-like_DNA-bd_sf"/>
</dbReference>
<dbReference type="SUPFAM" id="SSF46785">
    <property type="entry name" value="Winged helix' DNA-binding domain"/>
    <property type="match status" value="1"/>
</dbReference>
<organism evidence="2 3">
    <name type="scientific">Prunus armeniaca</name>
    <name type="common">Apricot</name>
    <name type="synonym">Armeniaca vulgaris</name>
    <dbReference type="NCBI Taxonomy" id="36596"/>
    <lineage>
        <taxon>Eukaryota</taxon>
        <taxon>Viridiplantae</taxon>
        <taxon>Streptophyta</taxon>
        <taxon>Embryophyta</taxon>
        <taxon>Tracheophyta</taxon>
        <taxon>Spermatophyta</taxon>
        <taxon>Magnoliopsida</taxon>
        <taxon>eudicotyledons</taxon>
        <taxon>Gunneridae</taxon>
        <taxon>Pentapetalae</taxon>
        <taxon>rosids</taxon>
        <taxon>fabids</taxon>
        <taxon>Rosales</taxon>
        <taxon>Rosaceae</taxon>
        <taxon>Amygdaloideae</taxon>
        <taxon>Amygdaleae</taxon>
        <taxon>Prunus</taxon>
    </lineage>
</organism>
<dbReference type="EMBL" id="CAEKDK010000005">
    <property type="protein sequence ID" value="CAB4279477.1"/>
    <property type="molecule type" value="Genomic_DNA"/>
</dbReference>
<dbReference type="AlphaFoldDB" id="A0A6J5UV17"/>
<gene>
    <name evidence="2" type="ORF">CURHAP_LOCUS31749</name>
</gene>
<accession>A0A6J5UV17</accession>
<dbReference type="Pfam" id="PF10557">
    <property type="entry name" value="Cullin_Nedd8"/>
    <property type="match status" value="1"/>
</dbReference>
<dbReference type="Gene3D" id="1.10.10.10">
    <property type="entry name" value="Winged helix-like DNA-binding domain superfamily/Winged helix DNA-binding domain"/>
    <property type="match status" value="1"/>
</dbReference>
<reference evidence="2 3" key="1">
    <citation type="submission" date="2020-05" db="EMBL/GenBank/DDBJ databases">
        <authorList>
            <person name="Campoy J."/>
            <person name="Schneeberger K."/>
            <person name="Spophaly S."/>
        </authorList>
    </citation>
    <scope>NUCLEOTIDE SEQUENCE [LARGE SCALE GENOMIC DNA]</scope>
    <source>
        <strain evidence="2">PruArmRojPasFocal</strain>
    </source>
</reference>
<dbReference type="InterPro" id="IPR019559">
    <property type="entry name" value="Cullin_neddylation_domain"/>
</dbReference>
<dbReference type="InterPro" id="IPR045093">
    <property type="entry name" value="Cullin"/>
</dbReference>
<feature type="domain" description="Cullin neddylation" evidence="1">
    <location>
        <begin position="21"/>
        <end position="88"/>
    </location>
</feature>
<dbReference type="PANTHER" id="PTHR11932">
    <property type="entry name" value="CULLIN"/>
    <property type="match status" value="1"/>
</dbReference>
<evidence type="ECO:0000313" key="2">
    <source>
        <dbReference type="EMBL" id="CAB4279477.1"/>
    </source>
</evidence>
<dbReference type="SMART" id="SM00884">
    <property type="entry name" value="Cullin_Nedd8"/>
    <property type="match status" value="1"/>
</dbReference>
<sequence length="94" mass="11463">MKRIKIPHLPLYEKKEVIKEVEKDRRYAIDAAITRIMKKQKVLDLQQLFVECVEKLGHIFKPDIKTLKQRIENLIDRDYLERDKENHNIFKYLV</sequence>
<name>A0A6J5UV17_PRUAR</name>